<proteinExistence type="predicted"/>
<protein>
    <submittedName>
        <fullName evidence="2">Uncharacterized protein</fullName>
    </submittedName>
</protein>
<dbReference type="VEuPathDB" id="FungiDB:BO78DRAFT_392582"/>
<evidence type="ECO:0000313" key="2">
    <source>
        <dbReference type="EMBL" id="PYI11896.1"/>
    </source>
</evidence>
<reference evidence="2 3" key="1">
    <citation type="submission" date="2018-02" db="EMBL/GenBank/DDBJ databases">
        <title>The genomes of Aspergillus section Nigri reveals drivers in fungal speciation.</title>
        <authorList>
            <consortium name="DOE Joint Genome Institute"/>
            <person name="Vesth T.C."/>
            <person name="Nybo J."/>
            <person name="Theobald S."/>
            <person name="Brandl J."/>
            <person name="Frisvad J.C."/>
            <person name="Nielsen K.F."/>
            <person name="Lyhne E.K."/>
            <person name="Kogle M.E."/>
            <person name="Kuo A."/>
            <person name="Riley R."/>
            <person name="Clum A."/>
            <person name="Nolan M."/>
            <person name="Lipzen A."/>
            <person name="Salamov A."/>
            <person name="Henrissat B."/>
            <person name="Wiebenga A."/>
            <person name="De vries R.P."/>
            <person name="Grigoriev I.V."/>
            <person name="Mortensen U.H."/>
            <person name="Andersen M.R."/>
            <person name="Baker S.E."/>
        </authorList>
    </citation>
    <scope>NUCLEOTIDE SEQUENCE [LARGE SCALE GENOMIC DNA]</scope>
    <source>
        <strain evidence="2 3">CBS 121057</strain>
    </source>
</reference>
<dbReference type="EMBL" id="KZ826316">
    <property type="protein sequence ID" value="PYI11896.1"/>
    <property type="molecule type" value="Genomic_DNA"/>
</dbReference>
<evidence type="ECO:0000256" key="1">
    <source>
        <dbReference type="SAM" id="MobiDB-lite"/>
    </source>
</evidence>
<accession>A0A319ENN5</accession>
<feature type="compositionally biased region" description="Polar residues" evidence="1">
    <location>
        <begin position="54"/>
        <end position="66"/>
    </location>
</feature>
<evidence type="ECO:0000313" key="3">
    <source>
        <dbReference type="Proteomes" id="UP000248423"/>
    </source>
</evidence>
<dbReference type="Proteomes" id="UP000248423">
    <property type="component" value="Unassembled WGS sequence"/>
</dbReference>
<feature type="region of interest" description="Disordered" evidence="1">
    <location>
        <begin position="1"/>
        <end position="66"/>
    </location>
</feature>
<gene>
    <name evidence="2" type="ORF">BO78DRAFT_392582</name>
</gene>
<organism evidence="2 3">
    <name type="scientific">Aspergillus sclerotiicarbonarius (strain CBS 121057 / IBT 28362)</name>
    <dbReference type="NCBI Taxonomy" id="1448318"/>
    <lineage>
        <taxon>Eukaryota</taxon>
        <taxon>Fungi</taxon>
        <taxon>Dikarya</taxon>
        <taxon>Ascomycota</taxon>
        <taxon>Pezizomycotina</taxon>
        <taxon>Eurotiomycetes</taxon>
        <taxon>Eurotiomycetidae</taxon>
        <taxon>Eurotiales</taxon>
        <taxon>Aspergillaceae</taxon>
        <taxon>Aspergillus</taxon>
        <taxon>Aspergillus subgen. Circumdati</taxon>
    </lineage>
</organism>
<keyword evidence="3" id="KW-1185">Reference proteome</keyword>
<sequence>MAQDENEDENHSNPPPQQPGTRRGPSQPPHPSPLRTLPHHAQRETLQAPRHFTSRTTRSQPDGPQL</sequence>
<dbReference type="AlphaFoldDB" id="A0A319ENN5"/>
<name>A0A319ENN5_ASPSB</name>